<feature type="region of interest" description="Disordered" evidence="1">
    <location>
        <begin position="268"/>
        <end position="298"/>
    </location>
</feature>
<dbReference type="SUPFAM" id="SSF52047">
    <property type="entry name" value="RNI-like"/>
    <property type="match status" value="1"/>
</dbReference>
<dbReference type="OrthoDB" id="2963624at2759"/>
<evidence type="ECO:0000256" key="1">
    <source>
        <dbReference type="SAM" id="MobiDB-lite"/>
    </source>
</evidence>
<protein>
    <recommendedName>
        <fullName evidence="4">F-box domain-containing protein</fullName>
    </recommendedName>
</protein>
<feature type="region of interest" description="Disordered" evidence="1">
    <location>
        <begin position="60"/>
        <end position="88"/>
    </location>
</feature>
<evidence type="ECO:0008006" key="4">
    <source>
        <dbReference type="Google" id="ProtNLM"/>
    </source>
</evidence>
<feature type="compositionally biased region" description="Acidic residues" evidence="1">
    <location>
        <begin position="70"/>
        <end position="84"/>
    </location>
</feature>
<comment type="caution">
    <text evidence="2">The sequence shown here is derived from an EMBL/GenBank/DDBJ whole genome shotgun (WGS) entry which is preliminary data.</text>
</comment>
<dbReference type="Gene3D" id="3.80.10.10">
    <property type="entry name" value="Ribonuclease Inhibitor"/>
    <property type="match status" value="1"/>
</dbReference>
<proteinExistence type="predicted"/>
<dbReference type="EMBL" id="SDEE01000212">
    <property type="protein sequence ID" value="RXW19252.1"/>
    <property type="molecule type" value="Genomic_DNA"/>
</dbReference>
<name>A0A4Q2DJ90_9AGAR</name>
<gene>
    <name evidence="2" type="ORF">EST38_g6590</name>
</gene>
<reference evidence="2 3" key="1">
    <citation type="submission" date="2019-01" db="EMBL/GenBank/DDBJ databases">
        <title>Draft genome sequence of Psathyrella aberdarensis IHI B618.</title>
        <authorList>
            <person name="Buettner E."/>
            <person name="Kellner H."/>
        </authorList>
    </citation>
    <scope>NUCLEOTIDE SEQUENCE [LARGE SCALE GENOMIC DNA]</scope>
    <source>
        <strain evidence="2 3">IHI B618</strain>
    </source>
</reference>
<feature type="compositionally biased region" description="Basic and acidic residues" evidence="1">
    <location>
        <begin position="60"/>
        <end position="69"/>
    </location>
</feature>
<dbReference type="STRING" id="2316362.A0A4Q2DJ90"/>
<dbReference type="Proteomes" id="UP000290288">
    <property type="component" value="Unassembled WGS sequence"/>
</dbReference>
<evidence type="ECO:0000313" key="2">
    <source>
        <dbReference type="EMBL" id="RXW19252.1"/>
    </source>
</evidence>
<keyword evidence="3" id="KW-1185">Reference proteome</keyword>
<evidence type="ECO:0000313" key="3">
    <source>
        <dbReference type="Proteomes" id="UP000290288"/>
    </source>
</evidence>
<sequence length="531" mass="60900">MLMICRELAENRVTRRRDLRAVALTCREWFGPGVEYLWQDLGYFEPILASLPADLWVTQSKDKDDKGDDSGGDEGEEEGDFEESELPRREMRRQLKEEDLLRFKMHYARHIKALWVCRDSIPPLQFLQNLKSITDADKTSLLPRLHTLYWLRHSYNIDPGPYFPFIVCFVNEKLKTLAFAGPPSSPEVQTTVTLLNERCPSLTDLEVTESALDNGTLTLDTISLMTEQWENCLRRLDLNYVTHEQLRKLSTLPHLQTLIVTNLGSLDTPTWSDPSSPKKPPLATTDTDAEKPEKTTSIPFPSLRDLTVTTRDLYPHCMIPFLQYLSPASSNLKRLFISSEGCAPISHWKQVVDLIISRCNRDHLESIYFGENDDAGFAPSGFVRQRWEDREPFPLSPLLVFKNLRDFGHFVFYSAPITKDALKEVVSGWKHLTKLDVSFPDSDGIYDKFHLDCHDLLFVPVPVLCVPHVFVDEDEHQNDRWMEAIEQVDRVRAGKPLQLDSDSAWETESETDSVAASDDGYCADLDTLFER</sequence>
<accession>A0A4Q2DJ90</accession>
<dbReference type="AlphaFoldDB" id="A0A4Q2DJ90"/>
<organism evidence="2 3">
    <name type="scientific">Candolleomyces aberdarensis</name>
    <dbReference type="NCBI Taxonomy" id="2316362"/>
    <lineage>
        <taxon>Eukaryota</taxon>
        <taxon>Fungi</taxon>
        <taxon>Dikarya</taxon>
        <taxon>Basidiomycota</taxon>
        <taxon>Agaricomycotina</taxon>
        <taxon>Agaricomycetes</taxon>
        <taxon>Agaricomycetidae</taxon>
        <taxon>Agaricales</taxon>
        <taxon>Agaricineae</taxon>
        <taxon>Psathyrellaceae</taxon>
        <taxon>Candolleomyces</taxon>
    </lineage>
</organism>
<dbReference type="InterPro" id="IPR032675">
    <property type="entry name" value="LRR_dom_sf"/>
</dbReference>